<accession>A0ABR2ZGJ5</accession>
<gene>
    <name evidence="1" type="ORF">AAF712_013365</name>
</gene>
<evidence type="ECO:0008006" key="3">
    <source>
        <dbReference type="Google" id="ProtNLM"/>
    </source>
</evidence>
<comment type="caution">
    <text evidence="1">The sequence shown here is derived from an EMBL/GenBank/DDBJ whole genome shotgun (WGS) entry which is preliminary data.</text>
</comment>
<name>A0ABR2ZGJ5_9AGAR</name>
<dbReference type="EMBL" id="JBBXMP010000202">
    <property type="protein sequence ID" value="KAL0059883.1"/>
    <property type="molecule type" value="Genomic_DNA"/>
</dbReference>
<reference evidence="1 2" key="1">
    <citation type="submission" date="2024-05" db="EMBL/GenBank/DDBJ databases">
        <title>A draft genome resource for the thread blight pathogen Marasmius tenuissimus strain MS-2.</title>
        <authorList>
            <person name="Yulfo-Soto G.E."/>
            <person name="Baruah I.K."/>
            <person name="Amoako-Attah I."/>
            <person name="Bukari Y."/>
            <person name="Meinhardt L.W."/>
            <person name="Bailey B.A."/>
            <person name="Cohen S.P."/>
        </authorList>
    </citation>
    <scope>NUCLEOTIDE SEQUENCE [LARGE SCALE GENOMIC DNA]</scope>
    <source>
        <strain evidence="1 2">MS-2</strain>
    </source>
</reference>
<organism evidence="1 2">
    <name type="scientific">Marasmius tenuissimus</name>
    <dbReference type="NCBI Taxonomy" id="585030"/>
    <lineage>
        <taxon>Eukaryota</taxon>
        <taxon>Fungi</taxon>
        <taxon>Dikarya</taxon>
        <taxon>Basidiomycota</taxon>
        <taxon>Agaricomycotina</taxon>
        <taxon>Agaricomycetes</taxon>
        <taxon>Agaricomycetidae</taxon>
        <taxon>Agaricales</taxon>
        <taxon>Marasmiineae</taxon>
        <taxon>Marasmiaceae</taxon>
        <taxon>Marasmius</taxon>
    </lineage>
</organism>
<protein>
    <recommendedName>
        <fullName evidence="3">Transposase</fullName>
    </recommendedName>
</protein>
<evidence type="ECO:0000313" key="2">
    <source>
        <dbReference type="Proteomes" id="UP001437256"/>
    </source>
</evidence>
<keyword evidence="2" id="KW-1185">Reference proteome</keyword>
<evidence type="ECO:0000313" key="1">
    <source>
        <dbReference type="EMBL" id="KAL0059883.1"/>
    </source>
</evidence>
<proteinExistence type="predicted"/>
<dbReference type="Proteomes" id="UP001437256">
    <property type="component" value="Unassembled WGS sequence"/>
</dbReference>
<sequence length="574" mass="65680">MSELVSIPCQSTFEVYEPEELFRFQCPKILVVCRRAHTHPIPIPTKTPKQIREDLHELFLKMGDLANLTTRRFLRSDAARMFLEGKLPGATNPTFIDLHPSLNNRDHIQSMINQAQSKVYPKGTGWEGVQRMFNETIGLPSSERYIRAVEEDPSVNADDPSEPFRYVVCMRHANMLSLAKTARHVQSDISFKRVIGWLEFELGAFDRTGNMCVCYVRVFLNRQSAEAHRVVLLKIHRLVQEETGKEIQFRHLHASYKRDLDFEGILSWTVDQHGGQAKGIGEYLQAIAPPQKMDLYETRRLLTDLGPYDHLKRFLCICVAHFYRNIQETHNEAEVQRAMRSLACVNHRNWDDTVEFILEKGNQKAKNWLADKDRSKFAFPALCWEKSFIPLEIWQATDGTSNVIESMHFDVLREGGHSTLLAGILRGEEFDRIQDQTFETSRATGVPRRHRMQTSSARQLKVVSRQTASQTKRLREEDEKIVKQNEDLLKARDAVLQARHKQRAATTAEANRRAKTGSEALVAKYTKVLAASDKMGERNMGSGQFEIELYDLCLSDEDDAVASSSRVADGSKTD</sequence>